<reference evidence="2 3" key="1">
    <citation type="submission" date="2019-07" db="EMBL/GenBank/DDBJ databases">
        <title>Whole genome shotgun sequence of Kocuria turfanensis NBRC 107627.</title>
        <authorList>
            <person name="Hosoyama A."/>
            <person name="Uohara A."/>
            <person name="Ohji S."/>
            <person name="Ichikawa N."/>
        </authorList>
    </citation>
    <scope>NUCLEOTIDE SEQUENCE [LARGE SCALE GENOMIC DNA]</scope>
    <source>
        <strain evidence="2 3">NBRC 107627</strain>
    </source>
</reference>
<protein>
    <submittedName>
        <fullName evidence="2">Uncharacterized protein</fullName>
    </submittedName>
</protein>
<keyword evidence="3" id="KW-1185">Reference proteome</keyword>
<feature type="region of interest" description="Disordered" evidence="1">
    <location>
        <begin position="1"/>
        <end position="29"/>
    </location>
</feature>
<dbReference type="AlphaFoldDB" id="A0A512IES0"/>
<dbReference type="Proteomes" id="UP000321103">
    <property type="component" value="Unassembled WGS sequence"/>
</dbReference>
<evidence type="ECO:0000256" key="1">
    <source>
        <dbReference type="SAM" id="MobiDB-lite"/>
    </source>
</evidence>
<organism evidence="2 3">
    <name type="scientific">Kocuria turfanensis</name>
    <dbReference type="NCBI Taxonomy" id="388357"/>
    <lineage>
        <taxon>Bacteria</taxon>
        <taxon>Bacillati</taxon>
        <taxon>Actinomycetota</taxon>
        <taxon>Actinomycetes</taxon>
        <taxon>Micrococcales</taxon>
        <taxon>Micrococcaceae</taxon>
        <taxon>Kocuria</taxon>
    </lineage>
</organism>
<proteinExistence type="predicted"/>
<evidence type="ECO:0000313" key="2">
    <source>
        <dbReference type="EMBL" id="GEO96194.1"/>
    </source>
</evidence>
<name>A0A512IES0_9MICC</name>
<evidence type="ECO:0000313" key="3">
    <source>
        <dbReference type="Proteomes" id="UP000321103"/>
    </source>
</evidence>
<dbReference type="EMBL" id="BJZS01000073">
    <property type="protein sequence ID" value="GEO96194.1"/>
    <property type="molecule type" value="Genomic_DNA"/>
</dbReference>
<comment type="caution">
    <text evidence="2">The sequence shown here is derived from an EMBL/GenBank/DDBJ whole genome shotgun (WGS) entry which is preliminary data.</text>
</comment>
<sequence length="63" mass="6537">MTSETFVLGGGTTGRRTVPRRPARTRSAAPDLVRAPGAAGTLARTVPVPAQRRAPAAERRADG</sequence>
<gene>
    <name evidence="2" type="ORF">KTU01_23170</name>
</gene>
<accession>A0A512IES0</accession>